<evidence type="ECO:0000313" key="5">
    <source>
        <dbReference type="EMBL" id="HIU29324.1"/>
    </source>
</evidence>
<dbReference type="Gene3D" id="3.30.428.10">
    <property type="entry name" value="HIT-like"/>
    <property type="match status" value="1"/>
</dbReference>
<evidence type="ECO:0000256" key="2">
    <source>
        <dbReference type="PIRSR" id="PIRSR601310-3"/>
    </source>
</evidence>
<feature type="domain" description="HIT" evidence="4">
    <location>
        <begin position="5"/>
        <end position="114"/>
    </location>
</feature>
<dbReference type="EMBL" id="DVMM01000067">
    <property type="protein sequence ID" value="HIU29324.1"/>
    <property type="molecule type" value="Genomic_DNA"/>
</dbReference>
<comment type="caution">
    <text evidence="5">The sequence shown here is derived from an EMBL/GenBank/DDBJ whole genome shotgun (WGS) entry which is preliminary data.</text>
</comment>
<dbReference type="PRINTS" id="PR00332">
    <property type="entry name" value="HISTRIAD"/>
</dbReference>
<dbReference type="PANTHER" id="PTHR23089">
    <property type="entry name" value="HISTIDINE TRIAD HIT PROTEIN"/>
    <property type="match status" value="1"/>
</dbReference>
<evidence type="ECO:0000256" key="3">
    <source>
        <dbReference type="PROSITE-ProRule" id="PRU00464"/>
    </source>
</evidence>
<reference evidence="5" key="2">
    <citation type="journal article" date="2021" name="PeerJ">
        <title>Extensive microbial diversity within the chicken gut microbiome revealed by metagenomics and culture.</title>
        <authorList>
            <person name="Gilroy R."/>
            <person name="Ravi A."/>
            <person name="Getino M."/>
            <person name="Pursley I."/>
            <person name="Horton D.L."/>
            <person name="Alikhan N.F."/>
            <person name="Baker D."/>
            <person name="Gharbi K."/>
            <person name="Hall N."/>
            <person name="Watson M."/>
            <person name="Adriaenssens E.M."/>
            <person name="Foster-Nyarko E."/>
            <person name="Jarju S."/>
            <person name="Secka A."/>
            <person name="Antonio M."/>
            <person name="Oren A."/>
            <person name="Chaudhuri R.R."/>
            <person name="La Ragione R."/>
            <person name="Hildebrand F."/>
            <person name="Pallen M.J."/>
        </authorList>
    </citation>
    <scope>NUCLEOTIDE SEQUENCE</scope>
    <source>
        <strain evidence="5">CHK195-4489</strain>
    </source>
</reference>
<dbReference type="Proteomes" id="UP000824089">
    <property type="component" value="Unassembled WGS sequence"/>
</dbReference>
<evidence type="ECO:0000313" key="6">
    <source>
        <dbReference type="Proteomes" id="UP000824089"/>
    </source>
</evidence>
<gene>
    <name evidence="5" type="ORF">IAD50_03385</name>
</gene>
<dbReference type="CDD" id="cd01276">
    <property type="entry name" value="PKCI_related"/>
    <property type="match status" value="1"/>
</dbReference>
<name>A0A9D1I773_9CLOT</name>
<organism evidence="5 6">
    <name type="scientific">Candidatus Egerieisoma faecipullorum</name>
    <dbReference type="NCBI Taxonomy" id="2840963"/>
    <lineage>
        <taxon>Bacteria</taxon>
        <taxon>Bacillati</taxon>
        <taxon>Bacillota</taxon>
        <taxon>Clostridia</taxon>
        <taxon>Eubacteriales</taxon>
        <taxon>Clostridiaceae</taxon>
        <taxon>Clostridiaceae incertae sedis</taxon>
        <taxon>Candidatus Egerieisoma</taxon>
    </lineage>
</organism>
<dbReference type="GO" id="GO:0003824">
    <property type="term" value="F:catalytic activity"/>
    <property type="evidence" value="ECO:0007669"/>
    <property type="project" value="InterPro"/>
</dbReference>
<dbReference type="InterPro" id="IPR001310">
    <property type="entry name" value="Histidine_triad_HIT"/>
</dbReference>
<proteinExistence type="predicted"/>
<dbReference type="InterPro" id="IPR036265">
    <property type="entry name" value="HIT-like_sf"/>
</dbReference>
<dbReference type="InterPro" id="IPR011146">
    <property type="entry name" value="HIT-like"/>
</dbReference>
<dbReference type="AlphaFoldDB" id="A0A9D1I773"/>
<sequence length="114" mass="12789">MENCIFCKIIRGEIPSEKVYEDECCIAFRDINPQMPVHIVVAAKRHVSDILGFQEEDAAFLGKIQLAIAKIARQLKLTENGFRVINNCGKDAKQSVPHLHYHILAGGDMGERIV</sequence>
<dbReference type="PROSITE" id="PS51084">
    <property type="entry name" value="HIT_2"/>
    <property type="match status" value="1"/>
</dbReference>
<accession>A0A9D1I773</accession>
<dbReference type="SUPFAM" id="SSF54197">
    <property type="entry name" value="HIT-like"/>
    <property type="match status" value="1"/>
</dbReference>
<protein>
    <submittedName>
        <fullName evidence="5">Histidine triad nucleotide-binding protein</fullName>
    </submittedName>
</protein>
<feature type="short sequence motif" description="Histidine triad motif" evidence="2 3">
    <location>
        <begin position="98"/>
        <end position="102"/>
    </location>
</feature>
<evidence type="ECO:0000259" key="4">
    <source>
        <dbReference type="PROSITE" id="PS51084"/>
    </source>
</evidence>
<evidence type="ECO:0000256" key="1">
    <source>
        <dbReference type="PIRSR" id="PIRSR601310-1"/>
    </source>
</evidence>
<reference evidence="5" key="1">
    <citation type="submission" date="2020-10" db="EMBL/GenBank/DDBJ databases">
        <authorList>
            <person name="Gilroy R."/>
        </authorList>
    </citation>
    <scope>NUCLEOTIDE SEQUENCE</scope>
    <source>
        <strain evidence="5">CHK195-4489</strain>
    </source>
</reference>
<feature type="active site" description="Tele-AMP-histidine intermediate" evidence="1">
    <location>
        <position position="100"/>
    </location>
</feature>
<dbReference type="Pfam" id="PF01230">
    <property type="entry name" value="HIT"/>
    <property type="match status" value="1"/>
</dbReference>